<keyword evidence="3 6" id="KW-0812">Transmembrane</keyword>
<sequence>MTLDCQIFLFSLAILLGVIFENSYQKNGRKLVRRLRDCTGGGDTIQADSWGYYLNQKIVAVGRYVFLRRFFSKKDAATFSDLITSAGLRTDPWLHLSVGSKFILMIVFFALSFVISFYVKMNHESALIFAIILALLGASIPEWTLKIFVARYRKSLLSGLPDMLDLMVICAEAGLPLETIIERTAEEIRFSSPPVTQELNKLRSDMKMFNDPRLALKNFGRVPDVEPLRRLAVTLMQSMKFGTPLSETLRVLSAELRRERLIEAEEKAGRLPAILTIPMVVFILPSIFCLLLGPAVLRLLHSLT</sequence>
<accession>A0ABU7U1I4</accession>
<keyword evidence="4 6" id="KW-1133">Transmembrane helix</keyword>
<feature type="transmembrane region" description="Helical" evidence="6">
    <location>
        <begin position="125"/>
        <end position="145"/>
    </location>
</feature>
<evidence type="ECO:0000313" key="8">
    <source>
        <dbReference type="EMBL" id="MEE8658093.1"/>
    </source>
</evidence>
<organism evidence="8 9">
    <name type="scientific">Sorlinia euscelidii</name>
    <dbReference type="NCBI Taxonomy" id="3081148"/>
    <lineage>
        <taxon>Bacteria</taxon>
        <taxon>Pseudomonadati</taxon>
        <taxon>Pseudomonadota</taxon>
        <taxon>Alphaproteobacteria</taxon>
        <taxon>Acetobacterales</taxon>
        <taxon>Acetobacteraceae</taxon>
        <taxon>Sorlinia</taxon>
    </lineage>
</organism>
<feature type="transmembrane region" description="Helical" evidence="6">
    <location>
        <begin position="273"/>
        <end position="297"/>
    </location>
</feature>
<keyword evidence="2" id="KW-1003">Cell membrane</keyword>
<evidence type="ECO:0000256" key="1">
    <source>
        <dbReference type="ARBA" id="ARBA00004651"/>
    </source>
</evidence>
<evidence type="ECO:0000256" key="4">
    <source>
        <dbReference type="ARBA" id="ARBA00022989"/>
    </source>
</evidence>
<evidence type="ECO:0000313" key="9">
    <source>
        <dbReference type="Proteomes" id="UP001312908"/>
    </source>
</evidence>
<gene>
    <name evidence="8" type="ORF">DOFOFD_03575</name>
</gene>
<reference evidence="8 9" key="1">
    <citation type="submission" date="2023-10" db="EMBL/GenBank/DDBJ databases">
        <title>Sorlinia euscelidii gen. nov., sp. nov., an acetic acid bacteria isolated from the gut of Euscelidius variegatus emitter.</title>
        <authorList>
            <person name="Michoud G."/>
            <person name="Marasco R."/>
            <person name="Seferji K."/>
            <person name="Gonella E."/>
            <person name="Garuglieri E."/>
            <person name="Alma A."/>
            <person name="Mapelli F."/>
            <person name="Borin S."/>
            <person name="Daffonchio D."/>
            <person name="Crotti E."/>
        </authorList>
    </citation>
    <scope>NUCLEOTIDE SEQUENCE [LARGE SCALE GENOMIC DNA]</scope>
    <source>
        <strain evidence="8 9">EV16P</strain>
    </source>
</reference>
<evidence type="ECO:0000259" key="7">
    <source>
        <dbReference type="Pfam" id="PF00482"/>
    </source>
</evidence>
<dbReference type="RefSeq" id="WP_394819033.1">
    <property type="nucleotide sequence ID" value="NZ_JAWJZY010000001.1"/>
</dbReference>
<dbReference type="InterPro" id="IPR018076">
    <property type="entry name" value="T2SS_GspF_dom"/>
</dbReference>
<dbReference type="EMBL" id="JAWJZY010000001">
    <property type="protein sequence ID" value="MEE8658093.1"/>
    <property type="molecule type" value="Genomic_DNA"/>
</dbReference>
<evidence type="ECO:0000256" key="5">
    <source>
        <dbReference type="ARBA" id="ARBA00023136"/>
    </source>
</evidence>
<dbReference type="PANTHER" id="PTHR35007:SF2">
    <property type="entry name" value="PILUS ASSEMBLE PROTEIN"/>
    <property type="match status" value="1"/>
</dbReference>
<dbReference type="Pfam" id="PF00482">
    <property type="entry name" value="T2SSF"/>
    <property type="match status" value="1"/>
</dbReference>
<comment type="caution">
    <text evidence="8">The sequence shown here is derived from an EMBL/GenBank/DDBJ whole genome shotgun (WGS) entry which is preliminary data.</text>
</comment>
<keyword evidence="9" id="KW-1185">Reference proteome</keyword>
<dbReference type="PANTHER" id="PTHR35007">
    <property type="entry name" value="INTEGRAL MEMBRANE PROTEIN-RELATED"/>
    <property type="match status" value="1"/>
</dbReference>
<comment type="subcellular location">
    <subcellularLocation>
        <location evidence="1">Cell membrane</location>
        <topology evidence="1">Multi-pass membrane protein</topology>
    </subcellularLocation>
</comment>
<feature type="domain" description="Type II secretion system protein GspF" evidence="7">
    <location>
        <begin position="164"/>
        <end position="292"/>
    </location>
</feature>
<evidence type="ECO:0000256" key="6">
    <source>
        <dbReference type="SAM" id="Phobius"/>
    </source>
</evidence>
<proteinExistence type="predicted"/>
<feature type="transmembrane region" description="Helical" evidence="6">
    <location>
        <begin position="102"/>
        <end position="119"/>
    </location>
</feature>
<feature type="transmembrane region" description="Helical" evidence="6">
    <location>
        <begin position="6"/>
        <end position="24"/>
    </location>
</feature>
<evidence type="ECO:0000256" key="2">
    <source>
        <dbReference type="ARBA" id="ARBA00022475"/>
    </source>
</evidence>
<protein>
    <recommendedName>
        <fullName evidence="7">Type II secretion system protein GspF domain-containing protein</fullName>
    </recommendedName>
</protein>
<keyword evidence="5 6" id="KW-0472">Membrane</keyword>
<evidence type="ECO:0000256" key="3">
    <source>
        <dbReference type="ARBA" id="ARBA00022692"/>
    </source>
</evidence>
<name>A0ABU7U1I4_9PROT</name>
<dbReference type="Proteomes" id="UP001312908">
    <property type="component" value="Unassembled WGS sequence"/>
</dbReference>